<feature type="region of interest" description="Disordered" evidence="1">
    <location>
        <begin position="1"/>
        <end position="139"/>
    </location>
</feature>
<feature type="compositionally biased region" description="Basic and acidic residues" evidence="1">
    <location>
        <begin position="12"/>
        <end position="26"/>
    </location>
</feature>
<name>A0A8R7V3G4_TRIUA</name>
<evidence type="ECO:0000313" key="2">
    <source>
        <dbReference type="EnsemblPlants" id="TuG1812G0700002430.01.T01.cds463366"/>
    </source>
</evidence>
<proteinExistence type="predicted"/>
<organism evidence="2 3">
    <name type="scientific">Triticum urartu</name>
    <name type="common">Red wild einkorn</name>
    <name type="synonym">Crithodium urartu</name>
    <dbReference type="NCBI Taxonomy" id="4572"/>
    <lineage>
        <taxon>Eukaryota</taxon>
        <taxon>Viridiplantae</taxon>
        <taxon>Streptophyta</taxon>
        <taxon>Embryophyta</taxon>
        <taxon>Tracheophyta</taxon>
        <taxon>Spermatophyta</taxon>
        <taxon>Magnoliopsida</taxon>
        <taxon>Liliopsida</taxon>
        <taxon>Poales</taxon>
        <taxon>Poaceae</taxon>
        <taxon>BOP clade</taxon>
        <taxon>Pooideae</taxon>
        <taxon>Triticodae</taxon>
        <taxon>Triticeae</taxon>
        <taxon>Triticinae</taxon>
        <taxon>Triticum</taxon>
    </lineage>
</organism>
<evidence type="ECO:0000256" key="1">
    <source>
        <dbReference type="SAM" id="MobiDB-lite"/>
    </source>
</evidence>
<reference evidence="3" key="1">
    <citation type="journal article" date="2013" name="Nature">
        <title>Draft genome of the wheat A-genome progenitor Triticum urartu.</title>
        <authorList>
            <person name="Ling H.Q."/>
            <person name="Zhao S."/>
            <person name="Liu D."/>
            <person name="Wang J."/>
            <person name="Sun H."/>
            <person name="Zhang C."/>
            <person name="Fan H."/>
            <person name="Li D."/>
            <person name="Dong L."/>
            <person name="Tao Y."/>
            <person name="Gao C."/>
            <person name="Wu H."/>
            <person name="Li Y."/>
            <person name="Cui Y."/>
            <person name="Guo X."/>
            <person name="Zheng S."/>
            <person name="Wang B."/>
            <person name="Yu K."/>
            <person name="Liang Q."/>
            <person name="Yang W."/>
            <person name="Lou X."/>
            <person name="Chen J."/>
            <person name="Feng M."/>
            <person name="Jian J."/>
            <person name="Zhang X."/>
            <person name="Luo G."/>
            <person name="Jiang Y."/>
            <person name="Liu J."/>
            <person name="Wang Z."/>
            <person name="Sha Y."/>
            <person name="Zhang B."/>
            <person name="Wu H."/>
            <person name="Tang D."/>
            <person name="Shen Q."/>
            <person name="Xue P."/>
            <person name="Zou S."/>
            <person name="Wang X."/>
            <person name="Liu X."/>
            <person name="Wang F."/>
            <person name="Yang Y."/>
            <person name="An X."/>
            <person name="Dong Z."/>
            <person name="Zhang K."/>
            <person name="Zhang X."/>
            <person name="Luo M.C."/>
            <person name="Dvorak J."/>
            <person name="Tong Y."/>
            <person name="Wang J."/>
            <person name="Yang H."/>
            <person name="Li Z."/>
            <person name="Wang D."/>
            <person name="Zhang A."/>
            <person name="Wang J."/>
        </authorList>
    </citation>
    <scope>NUCLEOTIDE SEQUENCE</scope>
    <source>
        <strain evidence="3">cv. G1812</strain>
    </source>
</reference>
<accession>A0A8R7V3G4</accession>
<evidence type="ECO:0000313" key="3">
    <source>
        <dbReference type="Proteomes" id="UP000015106"/>
    </source>
</evidence>
<keyword evidence="3" id="KW-1185">Reference proteome</keyword>
<sequence>MNTESSQLYSQSHKDQRWYDTRECPHETSLQGTPISQKKYTSSRHWHPIQIGTPAKAGRHGRLLHQPRPQQGHQRERHQGEGGGRSGAGRRAARVRCGSRRRRRRHEVLRPRGREGRGRNRCHEQHGDPGSHEFTTSRD</sequence>
<protein>
    <submittedName>
        <fullName evidence="2">Uncharacterized protein</fullName>
    </submittedName>
</protein>
<dbReference type="Proteomes" id="UP000015106">
    <property type="component" value="Chromosome 7"/>
</dbReference>
<reference evidence="2" key="2">
    <citation type="submission" date="2018-03" db="EMBL/GenBank/DDBJ databases">
        <title>The Triticum urartu genome reveals the dynamic nature of wheat genome evolution.</title>
        <authorList>
            <person name="Ling H."/>
            <person name="Ma B."/>
            <person name="Shi X."/>
            <person name="Liu H."/>
            <person name="Dong L."/>
            <person name="Sun H."/>
            <person name="Cao Y."/>
            <person name="Gao Q."/>
            <person name="Zheng S."/>
            <person name="Li Y."/>
            <person name="Yu Y."/>
            <person name="Du H."/>
            <person name="Qi M."/>
            <person name="Li Y."/>
            <person name="Yu H."/>
            <person name="Cui Y."/>
            <person name="Wang N."/>
            <person name="Chen C."/>
            <person name="Wu H."/>
            <person name="Zhao Y."/>
            <person name="Zhang J."/>
            <person name="Li Y."/>
            <person name="Zhou W."/>
            <person name="Zhang B."/>
            <person name="Hu W."/>
            <person name="Eijk M."/>
            <person name="Tang J."/>
            <person name="Witsenboer H."/>
            <person name="Zhao S."/>
            <person name="Li Z."/>
            <person name="Zhang A."/>
            <person name="Wang D."/>
            <person name="Liang C."/>
        </authorList>
    </citation>
    <scope>NUCLEOTIDE SEQUENCE [LARGE SCALE GENOMIC DNA]</scope>
    <source>
        <strain evidence="2">cv. G1812</strain>
    </source>
</reference>
<reference evidence="2" key="3">
    <citation type="submission" date="2022-06" db="UniProtKB">
        <authorList>
            <consortium name="EnsemblPlants"/>
        </authorList>
    </citation>
    <scope>IDENTIFICATION</scope>
</reference>
<dbReference type="EnsemblPlants" id="TuG1812G0700002430.01.T01">
    <property type="protein sequence ID" value="TuG1812G0700002430.01.T01.cds463366"/>
    <property type="gene ID" value="TuG1812G0700002430.01"/>
</dbReference>
<dbReference type="Gramene" id="TuG1812G0700002430.01.T01">
    <property type="protein sequence ID" value="TuG1812G0700002430.01.T01.cds463366"/>
    <property type="gene ID" value="TuG1812G0700002430.01"/>
</dbReference>
<feature type="compositionally biased region" description="Basic residues" evidence="1">
    <location>
        <begin position="91"/>
        <end position="107"/>
    </location>
</feature>
<feature type="compositionally biased region" description="Basic and acidic residues" evidence="1">
    <location>
        <begin position="108"/>
        <end position="139"/>
    </location>
</feature>
<feature type="compositionally biased region" description="Polar residues" evidence="1">
    <location>
        <begin position="1"/>
        <end position="11"/>
    </location>
</feature>
<dbReference type="AlphaFoldDB" id="A0A8R7V3G4"/>
<feature type="compositionally biased region" description="Polar residues" evidence="1">
    <location>
        <begin position="28"/>
        <end position="40"/>
    </location>
</feature>